<organism evidence="1 2">
    <name type="scientific">Paenibacillus enshidis</name>
    <dbReference type="NCBI Taxonomy" id="1458439"/>
    <lineage>
        <taxon>Bacteria</taxon>
        <taxon>Bacillati</taxon>
        <taxon>Bacillota</taxon>
        <taxon>Bacilli</taxon>
        <taxon>Bacillales</taxon>
        <taxon>Paenibacillaceae</taxon>
        <taxon>Paenibacillus</taxon>
    </lineage>
</organism>
<comment type="caution">
    <text evidence="1">The sequence shown here is derived from an EMBL/GenBank/DDBJ whole genome shotgun (WGS) entry which is preliminary data.</text>
</comment>
<dbReference type="Proteomes" id="UP001580346">
    <property type="component" value="Unassembled WGS sequence"/>
</dbReference>
<gene>
    <name evidence="1" type="ORF">ACE41H_15695</name>
</gene>
<accession>A0ABV5AW08</accession>
<keyword evidence="2" id="KW-1185">Reference proteome</keyword>
<name>A0ABV5AW08_9BACL</name>
<evidence type="ECO:0000313" key="2">
    <source>
        <dbReference type="Proteomes" id="UP001580346"/>
    </source>
</evidence>
<dbReference type="RefSeq" id="WP_375356366.1">
    <property type="nucleotide sequence ID" value="NZ_JBHHMI010000013.1"/>
</dbReference>
<sequence length="352" mass="39773">MYEINARSTLRAFLRRLETTGRTLTANGKANMYAGRDQFTLRLRAAGSERHIVLKYTQIRAALQLTYYERTVTRKDLEVYTKGANSALLGVLIEIFASQGKITRSKTGLVRLTLRGVRYFVAGCDKSVQDLMVAVAAGAKFILLTYAHIRSQHAWKRHVDQLGLKVLLDSGAFTNWKAKKRGVPCPDILLEDYAKFIFDNRERLYAWFNLDIVGDPISSKRNEEYLRAAGLTPIPVWHAGGSLEVLRQMVNEDHAVIGIGGTVGMSERKRKQVFDEVFQLFPSQNFHFCGGSSRLLTQYEWFSADSIGWLAPRMYGAIITEKGQQKAPVSMSPIEAMFRSCKYLLSLEQVSQ</sequence>
<evidence type="ECO:0000313" key="1">
    <source>
        <dbReference type="EMBL" id="MFB5268210.1"/>
    </source>
</evidence>
<protein>
    <submittedName>
        <fullName evidence="1">Uncharacterized protein</fullName>
    </submittedName>
</protein>
<reference evidence="1 2" key="1">
    <citation type="submission" date="2024-09" db="EMBL/GenBank/DDBJ databases">
        <title>Paenibacillus zeirhizospherea sp. nov., isolated from surface of the maize (Zea mays) roots in a horticulture field, Hungary.</title>
        <authorList>
            <person name="Marton D."/>
            <person name="Farkas M."/>
            <person name="Bedics A."/>
            <person name="Toth E."/>
            <person name="Tancsics A."/>
            <person name="Boka K."/>
            <person name="Maroti G."/>
            <person name="Kriszt B."/>
            <person name="Cserhati M."/>
        </authorList>
    </citation>
    <scope>NUCLEOTIDE SEQUENCE [LARGE SCALE GENOMIC DNA]</scope>
    <source>
        <strain evidence="1 2">KCTC 33519</strain>
    </source>
</reference>
<dbReference type="EMBL" id="JBHHMI010000013">
    <property type="protein sequence ID" value="MFB5268210.1"/>
    <property type="molecule type" value="Genomic_DNA"/>
</dbReference>
<proteinExistence type="predicted"/>